<evidence type="ECO:0000256" key="2">
    <source>
        <dbReference type="ARBA" id="ARBA00023235"/>
    </source>
</evidence>
<accession>A0A087SN88</accession>
<dbReference type="GeneID" id="23615853"/>
<proteinExistence type="inferred from homology"/>
<dbReference type="NCBIfam" id="TIGR00654">
    <property type="entry name" value="PhzF_family"/>
    <property type="match status" value="1"/>
</dbReference>
<dbReference type="AlphaFoldDB" id="A0A087SN88"/>
<dbReference type="Proteomes" id="UP000279271">
    <property type="component" value="Unassembled WGS sequence"/>
</dbReference>
<dbReference type="PANTHER" id="PTHR13774:SF17">
    <property type="entry name" value="PHENAZINE BIOSYNTHESIS-LIKE DOMAIN-CONTAINING PROTEIN"/>
    <property type="match status" value="1"/>
</dbReference>
<evidence type="ECO:0000313" key="6">
    <source>
        <dbReference type="EMBL" id="RMZ57003.1"/>
    </source>
</evidence>
<feature type="active site" evidence="3">
    <location>
        <position position="49"/>
    </location>
</feature>
<dbReference type="GO" id="GO:0016853">
    <property type="term" value="F:isomerase activity"/>
    <property type="evidence" value="ECO:0007669"/>
    <property type="project" value="UniProtKB-KW"/>
</dbReference>
<dbReference type="Pfam" id="PF02567">
    <property type="entry name" value="PhzC-PhzF"/>
    <property type="match status" value="1"/>
</dbReference>
<reference evidence="8" key="3">
    <citation type="journal article" date="2018" name="Algal Res.">
        <title>Characterization of plant carbon substrate utilization by Auxenochlorella protothecoides.</title>
        <authorList>
            <person name="Vogler B.W."/>
            <person name="Starkenburg S.R."/>
            <person name="Sudasinghe N."/>
            <person name="Schambach J.Y."/>
            <person name="Rollin J.A."/>
            <person name="Pattathil S."/>
            <person name="Barry A.N."/>
        </authorList>
    </citation>
    <scope>NUCLEOTIDE SEQUENCE [LARGE SCALE GENOMIC DNA]</scope>
    <source>
        <strain evidence="8">UTEX 25</strain>
    </source>
</reference>
<reference evidence="6" key="4">
    <citation type="submission" date="2018-10" db="EMBL/GenBank/DDBJ databases">
        <authorList>
            <person name="Hovde B."/>
            <person name="Zhang X."/>
        </authorList>
    </citation>
    <scope>NUCLEOTIDE SEQUENCE [LARGE SCALE GENOMIC DNA]</scope>
    <source>
        <strain evidence="6">UTEX 25</strain>
    </source>
</reference>
<dbReference type="PIRSF" id="PIRSF016184">
    <property type="entry name" value="PhzC_PhzF"/>
    <property type="match status" value="1"/>
</dbReference>
<dbReference type="STRING" id="3075.A0A087SN88"/>
<organism evidence="5 7">
    <name type="scientific">Auxenochlorella protothecoides</name>
    <name type="common">Green microalga</name>
    <name type="synonym">Chlorella protothecoides</name>
    <dbReference type="NCBI Taxonomy" id="3075"/>
    <lineage>
        <taxon>Eukaryota</taxon>
        <taxon>Viridiplantae</taxon>
        <taxon>Chlorophyta</taxon>
        <taxon>core chlorophytes</taxon>
        <taxon>Trebouxiophyceae</taxon>
        <taxon>Chlorellales</taxon>
        <taxon>Chlorellaceae</taxon>
        <taxon>Auxenochlorella</taxon>
    </lineage>
</organism>
<comment type="similarity">
    <text evidence="1">Belongs to the PhzF family.</text>
</comment>
<dbReference type="Gene3D" id="3.10.310.10">
    <property type="entry name" value="Diaminopimelate Epimerase, Chain A, domain 1"/>
    <property type="match status" value="2"/>
</dbReference>
<reference evidence="5 7" key="1">
    <citation type="journal article" date="2014" name="BMC Genomics">
        <title>Oil accumulation mechanisms of the oleaginous microalga Chlorella protothecoides revealed through its genome, transcriptomes, and proteomes.</title>
        <authorList>
            <person name="Gao C."/>
            <person name="Wang Y."/>
            <person name="Shen Y."/>
            <person name="Yan D."/>
            <person name="He X."/>
            <person name="Dai J."/>
            <person name="Wu Q."/>
        </authorList>
    </citation>
    <scope>NUCLEOTIDE SEQUENCE [LARGE SCALE GENOMIC DNA]</scope>
    <source>
        <strain evidence="5 7">0710</strain>
    </source>
</reference>
<evidence type="ECO:0000313" key="4">
    <source>
        <dbReference type="EMBL" id="JAT74045.1"/>
    </source>
</evidence>
<keyword evidence="7" id="KW-1185">Reference proteome</keyword>
<evidence type="ECO:0000313" key="7">
    <source>
        <dbReference type="Proteomes" id="UP000028924"/>
    </source>
</evidence>
<evidence type="ECO:0000313" key="5">
    <source>
        <dbReference type="EMBL" id="KFM27192.1"/>
    </source>
</evidence>
<dbReference type="OrthoDB" id="75169at2759"/>
<evidence type="ECO:0000313" key="8">
    <source>
        <dbReference type="Proteomes" id="UP000279271"/>
    </source>
</evidence>
<dbReference type="RefSeq" id="XP_011400159.1">
    <property type="nucleotide sequence ID" value="XM_011401857.1"/>
</dbReference>
<evidence type="ECO:0000256" key="1">
    <source>
        <dbReference type="ARBA" id="ARBA00008270"/>
    </source>
</evidence>
<dbReference type="GO" id="GO:0005737">
    <property type="term" value="C:cytoplasm"/>
    <property type="evidence" value="ECO:0007669"/>
    <property type="project" value="TreeGrafter"/>
</dbReference>
<dbReference type="SUPFAM" id="SSF54506">
    <property type="entry name" value="Diaminopimelate epimerase-like"/>
    <property type="match status" value="1"/>
</dbReference>
<keyword evidence="2" id="KW-0413">Isomerase</keyword>
<gene>
    <name evidence="6" type="ORF">APUTEX25_002235</name>
    <name evidence="5" type="ORF">F751_4462</name>
    <name evidence="4" type="ORF">g.19722</name>
</gene>
<sequence length="288" mass="30993">METLPLFQVDAFTDTAFKGNSAAVVLLPEEDVPSDAALQSIAMENNLSETAYIRPIPPSSDVTTGDNFDLRWFTPTTEVKLCGHATLASAAALWKCLGNTAPRLRFQTLSGELSVVQGPSGRISMDFPLNRAVADVPLGTAAGSRLVRAVAGTIPVREVLHNPDINNLLIVLEGGREELLSIRPRPGELLDAHPEKLLVIVTAKGEGEHDFFYRFFAPWAGIDEDPVTGSACTVAAPYWAARLGKTELRARQLSQRTGELYVGVREDAGRVIVAGDAVVVISGQLHLQ</sequence>
<reference evidence="6" key="5">
    <citation type="submission" date="2018-11" db="EMBL/GenBank/DDBJ databases">
        <title>Characterization of plant carbon substrate utilization by Auxenochlorella protothecoides.</title>
        <authorList>
            <person name="Vogler B.W."/>
            <person name="Starkenburg S.R."/>
            <person name="Sudasinghe N."/>
            <person name="Schambach J.Y."/>
            <person name="Rollin J.A."/>
            <person name="Pattathil S."/>
            <person name="Barry A.N."/>
        </authorList>
    </citation>
    <scope>NUCLEOTIDE SEQUENCE [LARGE SCALE GENOMIC DNA]</scope>
    <source>
        <strain evidence="6">UTEX 25</strain>
    </source>
</reference>
<reference evidence="4" key="2">
    <citation type="submission" date="2015-08" db="EMBL/GenBank/DDBJ databases">
        <authorList>
            <person name="Babu N.S."/>
            <person name="Beckwith C.J."/>
            <person name="Beseler K.G."/>
            <person name="Brison A."/>
            <person name="Carone J.V."/>
            <person name="Caskin T.P."/>
            <person name="Diamond M."/>
            <person name="Durham M.E."/>
            <person name="Foxe J.M."/>
            <person name="Go M."/>
            <person name="Henderson B.A."/>
            <person name="Jones I.B."/>
            <person name="McGettigan J.A."/>
            <person name="Micheletti S.J."/>
            <person name="Nasrallah M.E."/>
            <person name="Ortiz D."/>
            <person name="Piller C.R."/>
            <person name="Privatt S.R."/>
            <person name="Schneider S.L."/>
            <person name="Sharp S."/>
            <person name="Smith T.C."/>
            <person name="Stanton J.D."/>
            <person name="Ullery H.E."/>
            <person name="Wilson R.J."/>
            <person name="Serrano M.G."/>
            <person name="Buck G."/>
            <person name="Lee V."/>
            <person name="Wang Y."/>
            <person name="Carvalho R."/>
            <person name="Voegtly L."/>
            <person name="Shi R."/>
            <person name="Duckworth R."/>
            <person name="Johnson A."/>
            <person name="Loviza R."/>
            <person name="Walstead R."/>
            <person name="Shah Z."/>
            <person name="Kiflezghi M."/>
            <person name="Wade K."/>
            <person name="Ball S.L."/>
            <person name="Bradley K.W."/>
            <person name="Asai D.J."/>
            <person name="Bowman C.A."/>
            <person name="Russell D.A."/>
            <person name="Pope W.H."/>
            <person name="Jacobs-Sera D."/>
            <person name="Hendrix R.W."/>
            <person name="Hatfull G.F."/>
        </authorList>
    </citation>
    <scope>NUCLEOTIDE SEQUENCE</scope>
</reference>
<dbReference type="InterPro" id="IPR003719">
    <property type="entry name" value="Phenazine_PhzF-like"/>
</dbReference>
<dbReference type="eggNOG" id="KOG3033">
    <property type="taxonomic scope" value="Eukaryota"/>
</dbReference>
<dbReference type="EMBL" id="QOKY01000130">
    <property type="protein sequence ID" value="RMZ57003.1"/>
    <property type="molecule type" value="Genomic_DNA"/>
</dbReference>
<name>A0A087SN88_AUXPR</name>
<dbReference type="KEGG" id="apro:F751_4462"/>
<evidence type="ECO:0000256" key="3">
    <source>
        <dbReference type="PIRSR" id="PIRSR016184-1"/>
    </source>
</evidence>
<dbReference type="EMBL" id="GDKF01004577">
    <property type="protein sequence ID" value="JAT74045.1"/>
    <property type="molecule type" value="Transcribed_RNA"/>
</dbReference>
<protein>
    <submittedName>
        <fullName evidence="5">Phenazine biosynthesis-like domain-containing protein 2</fullName>
    </submittedName>
</protein>
<dbReference type="Proteomes" id="UP000028924">
    <property type="component" value="Unassembled WGS sequence"/>
</dbReference>
<dbReference type="PANTHER" id="PTHR13774">
    <property type="entry name" value="PHENAZINE BIOSYNTHESIS PROTEIN"/>
    <property type="match status" value="1"/>
</dbReference>
<dbReference type="EMBL" id="KL662144">
    <property type="protein sequence ID" value="KFM27192.1"/>
    <property type="molecule type" value="Genomic_DNA"/>
</dbReference>